<dbReference type="EMBL" id="VSSQ01010913">
    <property type="protein sequence ID" value="MPM45533.1"/>
    <property type="molecule type" value="Genomic_DNA"/>
</dbReference>
<organism evidence="1">
    <name type="scientific">bioreactor metagenome</name>
    <dbReference type="NCBI Taxonomy" id="1076179"/>
    <lineage>
        <taxon>unclassified sequences</taxon>
        <taxon>metagenomes</taxon>
        <taxon>ecological metagenomes</taxon>
    </lineage>
</organism>
<protein>
    <submittedName>
        <fullName evidence="1">Uncharacterized protein</fullName>
    </submittedName>
</protein>
<name>A0A645A3V0_9ZZZZ</name>
<evidence type="ECO:0000313" key="1">
    <source>
        <dbReference type="EMBL" id="MPM45533.1"/>
    </source>
</evidence>
<accession>A0A645A3V0</accession>
<sequence>MGDAEALLLVNDDKSEILECDILLQQPVGADDHVELAGAKPL</sequence>
<comment type="caution">
    <text evidence="1">The sequence shown here is derived from an EMBL/GenBank/DDBJ whole genome shotgun (WGS) entry which is preliminary data.</text>
</comment>
<dbReference type="AlphaFoldDB" id="A0A645A3V0"/>
<gene>
    <name evidence="1" type="ORF">SDC9_92220</name>
</gene>
<reference evidence="1" key="1">
    <citation type="submission" date="2019-08" db="EMBL/GenBank/DDBJ databases">
        <authorList>
            <person name="Kucharzyk K."/>
            <person name="Murdoch R.W."/>
            <person name="Higgins S."/>
            <person name="Loffler F."/>
        </authorList>
    </citation>
    <scope>NUCLEOTIDE SEQUENCE</scope>
</reference>
<proteinExistence type="predicted"/>